<keyword evidence="4 5" id="KW-0418">Kinase</keyword>
<gene>
    <name evidence="5" type="primary">adk</name>
    <name evidence="8" type="ORF">GCM10008942_02380</name>
</gene>
<comment type="catalytic activity">
    <reaction evidence="5 7">
        <text>AMP + ATP = 2 ADP</text>
        <dbReference type="Rhea" id="RHEA:12973"/>
        <dbReference type="ChEBI" id="CHEBI:30616"/>
        <dbReference type="ChEBI" id="CHEBI:456215"/>
        <dbReference type="ChEBI" id="CHEBI:456216"/>
        <dbReference type="EC" id="2.7.4.3"/>
    </reaction>
</comment>
<evidence type="ECO:0000256" key="1">
    <source>
        <dbReference type="ARBA" id="ARBA00022679"/>
    </source>
</evidence>
<feature type="binding site" evidence="5">
    <location>
        <begin position="85"/>
        <end position="88"/>
    </location>
    <ligand>
        <name>AMP</name>
        <dbReference type="ChEBI" id="CHEBI:456215"/>
    </ligand>
</feature>
<dbReference type="SUPFAM" id="SSF52540">
    <property type="entry name" value="P-loop containing nucleoside triphosphate hydrolases"/>
    <property type="match status" value="1"/>
</dbReference>
<sequence length="201" mass="21547">MNLVIFGPPGSGKGTQAKLLQEKNGWVQLSTGDMLRAAIAAGTELGKRCQAVMAAGNLVSDDIVIGIIGERYDQPDCAKGAIFDGFPRTIPQAEALDGMLKQRDKKIDLVIELKVADEVLIERVKARIAQSGGVARADDNPETLANRLKVYHQNTAPLLEYYKKQGKLVTVDGMLPIVEVTKAIDDVIEKAGHKGCCCGCG</sequence>
<comment type="function">
    <text evidence="5">Catalyzes the reversible transfer of the terminal phosphate group between ATP and AMP. Plays an important role in cellular energy homeostasis and in adenine nucleotide metabolism.</text>
</comment>
<dbReference type="CDD" id="cd01428">
    <property type="entry name" value="ADK"/>
    <property type="match status" value="1"/>
</dbReference>
<protein>
    <recommendedName>
        <fullName evidence="5 7">Adenylate kinase</fullName>
        <shortName evidence="5">AK</shortName>
        <ecNumber evidence="5 7">2.7.4.3</ecNumber>
    </recommendedName>
    <alternativeName>
        <fullName evidence="5">ATP-AMP transphosphorylase</fullName>
    </alternativeName>
    <alternativeName>
        <fullName evidence="5">ATP:AMP phosphotransferase</fullName>
    </alternativeName>
    <alternativeName>
        <fullName evidence="5">Adenylate monophosphate kinase</fullName>
    </alternativeName>
</protein>
<dbReference type="NCBIfam" id="NF001381">
    <property type="entry name" value="PRK00279.1-3"/>
    <property type="match status" value="1"/>
</dbReference>
<feature type="binding site" evidence="5">
    <location>
        <begin position="10"/>
        <end position="15"/>
    </location>
    <ligand>
        <name>ATP</name>
        <dbReference type="ChEBI" id="CHEBI:30616"/>
    </ligand>
</feature>
<evidence type="ECO:0000256" key="3">
    <source>
        <dbReference type="ARBA" id="ARBA00022741"/>
    </source>
</evidence>
<keyword evidence="3 5" id="KW-0547">Nucleotide-binding</keyword>
<dbReference type="NCBIfam" id="NF011105">
    <property type="entry name" value="PRK14532.1"/>
    <property type="match status" value="1"/>
</dbReference>
<dbReference type="EMBL" id="BAAADD010000001">
    <property type="protein sequence ID" value="GAA0557432.1"/>
    <property type="molecule type" value="Genomic_DNA"/>
</dbReference>
<feature type="binding site" evidence="5">
    <location>
        <position position="147"/>
    </location>
    <ligand>
        <name>AMP</name>
        <dbReference type="ChEBI" id="CHEBI:456215"/>
    </ligand>
</feature>
<reference evidence="8 9" key="1">
    <citation type="journal article" date="2019" name="Int. J. Syst. Evol. Microbiol.">
        <title>The Global Catalogue of Microorganisms (GCM) 10K type strain sequencing project: providing services to taxonomists for standard genome sequencing and annotation.</title>
        <authorList>
            <consortium name="The Broad Institute Genomics Platform"/>
            <consortium name="The Broad Institute Genome Sequencing Center for Infectious Disease"/>
            <person name="Wu L."/>
            <person name="Ma J."/>
        </authorList>
    </citation>
    <scope>NUCLEOTIDE SEQUENCE [LARGE SCALE GENOMIC DNA]</scope>
    <source>
        <strain evidence="8 9">JCM 15089</strain>
    </source>
</reference>
<comment type="pathway">
    <text evidence="5">Purine metabolism; AMP biosynthesis via salvage pathway; AMP from ADP: step 1/1.</text>
</comment>
<comment type="subunit">
    <text evidence="5 7">Monomer.</text>
</comment>
<dbReference type="NCBIfam" id="NF011100">
    <property type="entry name" value="PRK14527.1"/>
    <property type="match status" value="1"/>
</dbReference>
<accession>A0ABN1E2B2</accession>
<dbReference type="NCBIfam" id="NF011104">
    <property type="entry name" value="PRK14531.1"/>
    <property type="match status" value="1"/>
</dbReference>
<evidence type="ECO:0000256" key="6">
    <source>
        <dbReference type="RuleBase" id="RU003330"/>
    </source>
</evidence>
<evidence type="ECO:0000313" key="9">
    <source>
        <dbReference type="Proteomes" id="UP001499951"/>
    </source>
</evidence>
<organism evidence="8 9">
    <name type="scientific">Rhizomicrobium electricum</name>
    <dbReference type="NCBI Taxonomy" id="480070"/>
    <lineage>
        <taxon>Bacteria</taxon>
        <taxon>Pseudomonadati</taxon>
        <taxon>Pseudomonadota</taxon>
        <taxon>Alphaproteobacteria</taxon>
        <taxon>Micropepsales</taxon>
        <taxon>Micropepsaceae</taxon>
        <taxon>Rhizomicrobium</taxon>
    </lineage>
</organism>
<dbReference type="RefSeq" id="WP_166930640.1">
    <property type="nucleotide sequence ID" value="NZ_BAAADD010000001.1"/>
</dbReference>
<feature type="binding site" evidence="5">
    <location>
        <position position="92"/>
    </location>
    <ligand>
        <name>AMP</name>
        <dbReference type="ChEBI" id="CHEBI:456215"/>
    </ligand>
</feature>
<dbReference type="InterPro" id="IPR033690">
    <property type="entry name" value="Adenylat_kinase_CS"/>
</dbReference>
<feature type="binding site" evidence="5">
    <location>
        <position position="31"/>
    </location>
    <ligand>
        <name>AMP</name>
        <dbReference type="ChEBI" id="CHEBI:456215"/>
    </ligand>
</feature>
<dbReference type="PRINTS" id="PR00094">
    <property type="entry name" value="ADENYLTKNASE"/>
</dbReference>
<evidence type="ECO:0000256" key="7">
    <source>
        <dbReference type="RuleBase" id="RU003331"/>
    </source>
</evidence>
<dbReference type="GO" id="GO:0016301">
    <property type="term" value="F:kinase activity"/>
    <property type="evidence" value="ECO:0007669"/>
    <property type="project" value="UniProtKB-KW"/>
</dbReference>
<feature type="binding site" evidence="5">
    <location>
        <position position="175"/>
    </location>
    <ligand>
        <name>ATP</name>
        <dbReference type="ChEBI" id="CHEBI:30616"/>
    </ligand>
</feature>
<comment type="subcellular location">
    <subcellularLocation>
        <location evidence="5 7">Cytoplasm</location>
    </subcellularLocation>
</comment>
<comment type="similarity">
    <text evidence="5 6">Belongs to the adenylate kinase family.</text>
</comment>
<keyword evidence="5 7" id="KW-0067">ATP-binding</keyword>
<dbReference type="HAMAP" id="MF_00235">
    <property type="entry name" value="Adenylate_kinase_Adk"/>
    <property type="match status" value="1"/>
</dbReference>
<feature type="binding site" evidence="5">
    <location>
        <position position="36"/>
    </location>
    <ligand>
        <name>AMP</name>
        <dbReference type="ChEBI" id="CHEBI:456215"/>
    </ligand>
</feature>
<keyword evidence="5" id="KW-0963">Cytoplasm</keyword>
<comment type="caution">
    <text evidence="5">Lacks conserved residue(s) required for the propagation of feature annotation.</text>
</comment>
<feature type="binding site" evidence="5">
    <location>
        <position position="136"/>
    </location>
    <ligand>
        <name>AMP</name>
        <dbReference type="ChEBI" id="CHEBI:456215"/>
    </ligand>
</feature>
<dbReference type="Pfam" id="PF00406">
    <property type="entry name" value="ADK"/>
    <property type="match status" value="1"/>
</dbReference>
<keyword evidence="9" id="KW-1185">Reference proteome</keyword>
<dbReference type="Gene3D" id="3.40.50.300">
    <property type="entry name" value="P-loop containing nucleotide triphosphate hydrolases"/>
    <property type="match status" value="1"/>
</dbReference>
<feature type="binding site" evidence="5">
    <location>
        <position position="127"/>
    </location>
    <ligand>
        <name>ATP</name>
        <dbReference type="ChEBI" id="CHEBI:30616"/>
    </ligand>
</feature>
<evidence type="ECO:0000256" key="4">
    <source>
        <dbReference type="ARBA" id="ARBA00022777"/>
    </source>
</evidence>
<dbReference type="Proteomes" id="UP001499951">
    <property type="component" value="Unassembled WGS sequence"/>
</dbReference>
<feature type="binding site" evidence="5">
    <location>
        <begin position="57"/>
        <end position="59"/>
    </location>
    <ligand>
        <name>AMP</name>
        <dbReference type="ChEBI" id="CHEBI:456215"/>
    </ligand>
</feature>
<evidence type="ECO:0000313" key="8">
    <source>
        <dbReference type="EMBL" id="GAA0557432.1"/>
    </source>
</evidence>
<proteinExistence type="inferred from homology"/>
<name>A0ABN1E2B2_9PROT</name>
<evidence type="ECO:0000256" key="2">
    <source>
        <dbReference type="ARBA" id="ARBA00022727"/>
    </source>
</evidence>
<dbReference type="PANTHER" id="PTHR23359">
    <property type="entry name" value="NUCLEOTIDE KINASE"/>
    <property type="match status" value="1"/>
</dbReference>
<dbReference type="InterPro" id="IPR027417">
    <property type="entry name" value="P-loop_NTPase"/>
</dbReference>
<keyword evidence="1 5" id="KW-0808">Transferase</keyword>
<evidence type="ECO:0000256" key="5">
    <source>
        <dbReference type="HAMAP-Rule" id="MF_00235"/>
    </source>
</evidence>
<comment type="caution">
    <text evidence="8">The sequence shown here is derived from an EMBL/GenBank/DDBJ whole genome shotgun (WGS) entry which is preliminary data.</text>
</comment>
<feature type="region of interest" description="NMP" evidence="5">
    <location>
        <begin position="30"/>
        <end position="59"/>
    </location>
</feature>
<keyword evidence="2 5" id="KW-0545">Nucleotide biosynthesis</keyword>
<comment type="domain">
    <text evidence="5">Consists of three domains, a large central CORE domain and two small peripheral domains, NMPbind and LID, which undergo movements during catalysis. The LID domain closes over the site of phosphoryl transfer upon ATP binding. Assembling and dissambling the active center during each catalytic cycle provides an effective means to prevent ATP hydrolysis.</text>
</comment>
<dbReference type="EC" id="2.7.4.3" evidence="5 7"/>
<dbReference type="InterPro" id="IPR000850">
    <property type="entry name" value="Adenylat/UMP-CMP_kin"/>
</dbReference>
<dbReference type="PROSITE" id="PS00113">
    <property type="entry name" value="ADENYLATE_KINASE"/>
    <property type="match status" value="1"/>
</dbReference>